<dbReference type="eggNOG" id="COG1945">
    <property type="taxonomic scope" value="Bacteria"/>
</dbReference>
<sequence>MFNRAPNIYAIKAAEAEGFSPLNAFDVALLESGVGNTNLVKMSSILPPSCKKKEYIELPPGDLVPVAYAALTSSKKGQRIAAAVAIAIPKDPTKNGLIMEFEDYDITKEEAEKQVRKMAEWGMKYRGFEIDRIESIAVDHVVEEHGAVFACVVLWWE</sequence>
<dbReference type="KEGG" id="hmr:Hipma_0390"/>
<name>F2LTM1_HIPMA</name>
<dbReference type="GO" id="GO:0008792">
    <property type="term" value="F:arginine decarboxylase activity"/>
    <property type="evidence" value="ECO:0007669"/>
    <property type="project" value="UniProtKB-EC"/>
</dbReference>
<keyword evidence="5" id="KW-0210">Decarboxylase</keyword>
<dbReference type="EMBL" id="CP002606">
    <property type="protein sequence ID" value="AEA33366.1"/>
    <property type="molecule type" value="Genomic_DNA"/>
</dbReference>
<comment type="catalytic activity">
    <reaction evidence="8">
        <text>L-arginine + H(+) = agmatine + CO2</text>
        <dbReference type="Rhea" id="RHEA:17641"/>
        <dbReference type="ChEBI" id="CHEBI:15378"/>
        <dbReference type="ChEBI" id="CHEBI:16526"/>
        <dbReference type="ChEBI" id="CHEBI:32682"/>
        <dbReference type="ChEBI" id="CHEBI:58145"/>
        <dbReference type="EC" id="4.1.1.19"/>
    </reaction>
</comment>
<dbReference type="SFLD" id="SFLDS00055">
    <property type="entry name" value="Pyruvoyl-Dependent_Histidine/A"/>
    <property type="match status" value="1"/>
</dbReference>
<dbReference type="STRING" id="760142.Hipma_0369"/>
<dbReference type="InterPro" id="IPR016104">
    <property type="entry name" value="Pyr-dep_his/arg-deCO2ase"/>
</dbReference>
<evidence type="ECO:0000256" key="4">
    <source>
        <dbReference type="ARBA" id="ARBA00014727"/>
    </source>
</evidence>
<dbReference type="RefSeq" id="WP_013681390.1">
    <property type="nucleotide sequence ID" value="NC_015318.1"/>
</dbReference>
<dbReference type="SFLD" id="SFLDF00471">
    <property type="entry name" value="Pyruvoyl-dependent_arginine_de"/>
    <property type="match status" value="1"/>
</dbReference>
<evidence type="ECO:0000256" key="6">
    <source>
        <dbReference type="ARBA" id="ARBA00023239"/>
    </source>
</evidence>
<dbReference type="HAMAP" id="MF_01404">
    <property type="entry name" value="PvlArgDC"/>
    <property type="match status" value="1"/>
</dbReference>
<keyword evidence="6 9" id="KW-0456">Lyase</keyword>
<evidence type="ECO:0000313" key="11">
    <source>
        <dbReference type="Proteomes" id="UP000008139"/>
    </source>
</evidence>
<reference evidence="11" key="2">
    <citation type="submission" date="2011-03" db="EMBL/GenBank/DDBJ databases">
        <title>The complete genome of Hippea maritima DSM 10411.</title>
        <authorList>
            <consortium name="US DOE Joint Genome Institute (JGI-PGF)"/>
            <person name="Lucas S."/>
            <person name="Copeland A."/>
            <person name="Lapidus A."/>
            <person name="Bruce D."/>
            <person name="Goodwin L."/>
            <person name="Pitluck S."/>
            <person name="Peters L."/>
            <person name="Kyrpides N."/>
            <person name="Mavromatis K."/>
            <person name="Pagani I."/>
            <person name="Ivanova N."/>
            <person name="Mikhailova N."/>
            <person name="Lu M."/>
            <person name="Detter J.C."/>
            <person name="Tapia R."/>
            <person name="Han C."/>
            <person name="Land M."/>
            <person name="Hauser L."/>
            <person name="Markowitz V."/>
            <person name="Cheng J.-F."/>
            <person name="Hugenholtz P."/>
            <person name="Woyke T."/>
            <person name="Wu D."/>
            <person name="Spring S."/>
            <person name="Schroeder M."/>
            <person name="Brambilla E."/>
            <person name="Klenk H.-P."/>
            <person name="Eisen J.A."/>
        </authorList>
    </citation>
    <scope>NUCLEOTIDE SEQUENCE [LARGE SCALE GENOMIC DNA]</scope>
    <source>
        <strain evidence="11">ATCC 700847 / DSM 10411 / MH2</strain>
    </source>
</reference>
<evidence type="ECO:0000256" key="3">
    <source>
        <dbReference type="ARBA" id="ARBA00012426"/>
    </source>
</evidence>
<dbReference type="InParanoid" id="F2LTM1"/>
<dbReference type="EMBL" id="CP002606">
    <property type="protein sequence ID" value="AEA33346.1"/>
    <property type="molecule type" value="Genomic_DNA"/>
</dbReference>
<dbReference type="AlphaFoldDB" id="F2LTM1"/>
<keyword evidence="7" id="KW-0670">Pyruvate</keyword>
<dbReference type="PANTHER" id="PTHR40438">
    <property type="entry name" value="PYRUVOYL-DEPENDENT ARGININE DECARBOXYLASE"/>
    <property type="match status" value="1"/>
</dbReference>
<evidence type="ECO:0000313" key="9">
    <source>
        <dbReference type="EMBL" id="AEA33346.1"/>
    </source>
</evidence>
<gene>
    <name evidence="9" type="ordered locus">Hipma_0369</name>
    <name evidence="10" type="ordered locus">Hipma_0390</name>
</gene>
<evidence type="ECO:0000256" key="2">
    <source>
        <dbReference type="ARBA" id="ARBA00008611"/>
    </source>
</evidence>
<dbReference type="InterPro" id="IPR002724">
    <property type="entry name" value="Pyruvoyl-dep_arg_deCO2ase"/>
</dbReference>
<dbReference type="OrthoDB" id="9783061at2"/>
<dbReference type="HOGENOM" id="CLU_114389_2_0_7"/>
<evidence type="ECO:0000256" key="5">
    <source>
        <dbReference type="ARBA" id="ARBA00022793"/>
    </source>
</evidence>
<accession>F2LTM1</accession>
<dbReference type="Gene3D" id="3.50.20.10">
    <property type="entry name" value="Pyruvoyl-Dependent Histidine Decarboxylase, subunit B"/>
    <property type="match status" value="1"/>
</dbReference>
<comment type="similarity">
    <text evidence="2">Belongs to the pyruvoyl-dependent arginine decarboxylase family.</text>
</comment>
<evidence type="ECO:0000313" key="10">
    <source>
        <dbReference type="EMBL" id="AEA33366.1"/>
    </source>
</evidence>
<dbReference type="PANTHER" id="PTHR40438:SF1">
    <property type="entry name" value="PYRUVOYL-DEPENDENT ARGININE DECARBOXYLASE"/>
    <property type="match status" value="1"/>
</dbReference>
<dbReference type="KEGG" id="hmr:Hipma_0369"/>
<dbReference type="InterPro" id="IPR016105">
    <property type="entry name" value="Pyr-dep_his/arg-deCO2ase_sand"/>
</dbReference>
<evidence type="ECO:0000256" key="7">
    <source>
        <dbReference type="ARBA" id="ARBA00023317"/>
    </source>
</evidence>
<protein>
    <recommendedName>
        <fullName evidence="4">Pyruvoyl-dependent arginine decarboxylase AaxB</fullName>
        <ecNumber evidence="3">4.1.1.19</ecNumber>
    </recommendedName>
</protein>
<dbReference type="SFLD" id="SFLDG01170">
    <property type="entry name" value="Pyruvoyl-dependent_arginine_de"/>
    <property type="match status" value="1"/>
</dbReference>
<proteinExistence type="inferred from homology"/>
<comment type="cofactor">
    <cofactor evidence="1">
        <name>pyruvate</name>
        <dbReference type="ChEBI" id="CHEBI:15361"/>
    </cofactor>
</comment>
<dbReference type="Proteomes" id="UP000008139">
    <property type="component" value="Chromosome"/>
</dbReference>
<dbReference type="Gene3D" id="3.30.60.30">
    <property type="match status" value="1"/>
</dbReference>
<evidence type="ECO:0000256" key="1">
    <source>
        <dbReference type="ARBA" id="ARBA00001928"/>
    </source>
</evidence>
<reference evidence="9 11" key="1">
    <citation type="journal article" date="2011" name="Stand. Genomic Sci.">
        <title>Complete genome sequence of the thermophilic sulfur-reducer Hippea maritima type strain (MH(2)).</title>
        <authorList>
            <person name="Huntemann M."/>
            <person name="Lu M."/>
            <person name="Nolan M."/>
            <person name="Lapidus A."/>
            <person name="Lucas S."/>
            <person name="Hammon N."/>
            <person name="Deshpande S."/>
            <person name="Cheng J.F."/>
            <person name="Tapia R."/>
            <person name="Han C."/>
            <person name="Goodwin L."/>
            <person name="Pitluck S."/>
            <person name="Liolios K."/>
            <person name="Pagani I."/>
            <person name="Ivanova N."/>
            <person name="Ovchinikova G."/>
            <person name="Pati A."/>
            <person name="Chen A."/>
            <person name="Palaniappan K."/>
            <person name="Land M."/>
            <person name="Hauser L."/>
            <person name="Jeffries C.D."/>
            <person name="Detter J.C."/>
            <person name="Brambilla E.M."/>
            <person name="Rohde M."/>
            <person name="Spring S."/>
            <person name="Goker M."/>
            <person name="Woyke T."/>
            <person name="Bristow J."/>
            <person name="Eisen J.A."/>
            <person name="Markowitz V."/>
            <person name="Hugenholtz P."/>
            <person name="Kyrpides N.C."/>
            <person name="Klenk H.P."/>
            <person name="Mavromatis K."/>
        </authorList>
    </citation>
    <scope>NUCLEOTIDE SEQUENCE [LARGE SCALE GENOMIC DNA]</scope>
    <source>
        <strain evidence="11">ATCC 700847 / DSM 10411 / MH2</strain>
        <strain evidence="9">DSM 10411</strain>
    </source>
</reference>
<keyword evidence="11" id="KW-1185">Reference proteome</keyword>
<dbReference type="GO" id="GO:0006527">
    <property type="term" value="P:L-arginine catabolic process"/>
    <property type="evidence" value="ECO:0007669"/>
    <property type="project" value="InterPro"/>
</dbReference>
<dbReference type="EC" id="4.1.1.19" evidence="3"/>
<evidence type="ECO:0000256" key="8">
    <source>
        <dbReference type="ARBA" id="ARBA00049309"/>
    </source>
</evidence>
<organism evidence="9 11">
    <name type="scientific">Hippea maritima (strain ATCC 700847 / DSM 10411 / MH2)</name>
    <dbReference type="NCBI Taxonomy" id="760142"/>
    <lineage>
        <taxon>Bacteria</taxon>
        <taxon>Pseudomonadati</taxon>
        <taxon>Campylobacterota</taxon>
        <taxon>Desulfurellia</taxon>
        <taxon>Desulfurellales</taxon>
        <taxon>Hippeaceae</taxon>
        <taxon>Hippea</taxon>
    </lineage>
</organism>
<dbReference type="Pfam" id="PF01862">
    <property type="entry name" value="PvlArgDC"/>
    <property type="match status" value="1"/>
</dbReference>
<dbReference type="NCBIfam" id="TIGR00286">
    <property type="entry name" value="pyruvoyl-dependent arginine decarboxylase"/>
    <property type="match status" value="1"/>
</dbReference>
<dbReference type="SUPFAM" id="SSF56271">
    <property type="entry name" value="Pyruvoyl-dependent histidine and arginine decarboxylases"/>
    <property type="match status" value="1"/>
</dbReference>